<dbReference type="SUPFAM" id="SSF101887">
    <property type="entry name" value="Apyrase"/>
    <property type="match status" value="1"/>
</dbReference>
<dbReference type="GO" id="GO:0004382">
    <property type="term" value="F:GDP phosphatase activity"/>
    <property type="evidence" value="ECO:0007669"/>
    <property type="project" value="TreeGrafter"/>
</dbReference>
<feature type="binding site" evidence="6">
    <location>
        <position position="311"/>
    </location>
    <ligand>
        <name>Ca(2+)</name>
        <dbReference type="ChEBI" id="CHEBI:29108"/>
    </ligand>
</feature>
<dbReference type="GO" id="GO:0005509">
    <property type="term" value="F:calcium ion binding"/>
    <property type="evidence" value="ECO:0007669"/>
    <property type="project" value="InterPro"/>
</dbReference>
<protein>
    <submittedName>
        <fullName evidence="7">Apyrase</fullName>
    </submittedName>
</protein>
<evidence type="ECO:0000256" key="4">
    <source>
        <dbReference type="ARBA" id="ARBA00022837"/>
    </source>
</evidence>
<name>A0A0N4VC42_ENTVE</name>
<feature type="binding site" evidence="6">
    <location>
        <position position="135"/>
    </location>
    <ligand>
        <name>Ca(2+)</name>
        <dbReference type="ChEBI" id="CHEBI:29108"/>
    </ligand>
</feature>
<dbReference type="WBParaSite" id="EVEC_0000812101-mRNA-1">
    <property type="protein sequence ID" value="EVEC_0000812101-mRNA-1"/>
    <property type="gene ID" value="EVEC_0000812101"/>
</dbReference>
<evidence type="ECO:0000256" key="2">
    <source>
        <dbReference type="ARBA" id="ARBA00022723"/>
    </source>
</evidence>
<feature type="binding site" evidence="6">
    <location>
        <position position="365"/>
    </location>
    <ligand>
        <name>Ca(2+)</name>
        <dbReference type="ChEBI" id="CHEBI:29108"/>
    </ligand>
</feature>
<dbReference type="InterPro" id="IPR036258">
    <property type="entry name" value="Apyrase_sf"/>
</dbReference>
<reference evidence="7" key="1">
    <citation type="submission" date="2016-04" db="UniProtKB">
        <authorList>
            <consortium name="WormBaseParasite"/>
        </authorList>
    </citation>
    <scope>IDENTIFICATION</scope>
</reference>
<evidence type="ECO:0000256" key="1">
    <source>
        <dbReference type="ARBA" id="ARBA00001913"/>
    </source>
</evidence>
<keyword evidence="2 6" id="KW-0479">Metal-binding</keyword>
<sequence length="370" mass="41956">LFDFHCVVPSSFPIKAERSNQECVNSSPDSQTSNINIFYRLDYLQSQLYHILVLILGKTIVREDGAFVYEIAVVTDLDHESKSSTKKNTWQSFMKKGVITVSADRTTASVIWHDGKEILLTSSFSAGGRSMELSDLGIFNGHLVSIDDRTGLIYIIEDDEARPWVFLSDGPGNVTKGFKGEWLTVKDGELWVGGLGKEWTTTEGVFVNHNPMWVKRVTVDGCVTHVNWVENYKKLRLATGITYPGYMIHESAQWSDIHRKWFFMPRRASNEMYTEAADETRGTNYLLVASEDFSTVEVRIVGKRVGPRGFSAFQFIPETNDKLIVALKSEEKDGIPVASYITIYDFEKNIVLLDEQPLQEPYKYEGIAFI</sequence>
<feature type="binding site" evidence="6">
    <location>
        <position position="250"/>
    </location>
    <ligand>
        <name>Ca(2+)</name>
        <dbReference type="ChEBI" id="CHEBI:29108"/>
    </ligand>
</feature>
<keyword evidence="4 6" id="KW-0106">Calcium</keyword>
<dbReference type="Gene3D" id="2.120.10.100">
    <property type="entry name" value="Apyrase"/>
    <property type="match status" value="1"/>
</dbReference>
<dbReference type="AlphaFoldDB" id="A0A0N4VC42"/>
<feature type="binding site" evidence="6">
    <location>
        <position position="134"/>
    </location>
    <ligand>
        <name>Ca(2+)</name>
        <dbReference type="ChEBI" id="CHEBI:29108"/>
    </ligand>
</feature>
<dbReference type="PANTHER" id="PTHR13023:SF3">
    <property type="entry name" value="SOLUBLE CALCIUM-ACTIVATED NUCLEOTIDASE 1"/>
    <property type="match status" value="1"/>
</dbReference>
<feature type="binding site" evidence="6">
    <location>
        <position position="181"/>
    </location>
    <ligand>
        <name>Ca(2+)</name>
        <dbReference type="ChEBI" id="CHEBI:29108"/>
    </ligand>
</feature>
<comment type="cofactor">
    <cofactor evidence="1 6">
        <name>Ca(2+)</name>
        <dbReference type="ChEBI" id="CHEBI:29108"/>
    </cofactor>
</comment>
<organism evidence="7">
    <name type="scientific">Enterobius vermicularis</name>
    <name type="common">Human pinworm</name>
    <dbReference type="NCBI Taxonomy" id="51028"/>
    <lineage>
        <taxon>Eukaryota</taxon>
        <taxon>Metazoa</taxon>
        <taxon>Ecdysozoa</taxon>
        <taxon>Nematoda</taxon>
        <taxon>Chromadorea</taxon>
        <taxon>Rhabditida</taxon>
        <taxon>Spirurina</taxon>
        <taxon>Oxyuridomorpha</taxon>
        <taxon>Oxyuroidea</taxon>
        <taxon>Oxyuridae</taxon>
        <taxon>Enterobius</taxon>
    </lineage>
</organism>
<keyword evidence="3" id="KW-0378">Hydrolase</keyword>
<dbReference type="InterPro" id="IPR009283">
    <property type="entry name" value="Apyrase"/>
</dbReference>
<evidence type="ECO:0000256" key="3">
    <source>
        <dbReference type="ARBA" id="ARBA00022801"/>
    </source>
</evidence>
<dbReference type="Pfam" id="PF06079">
    <property type="entry name" value="Apyrase"/>
    <property type="match status" value="1"/>
</dbReference>
<proteinExistence type="inferred from homology"/>
<accession>A0A0N4VC42</accession>
<dbReference type="FunFam" id="2.120.10.100:FF:000001">
    <property type="entry name" value="Soluble calcium-activated nucleotidase 1"/>
    <property type="match status" value="1"/>
</dbReference>
<comment type="similarity">
    <text evidence="5">Belongs to the apyrase family.</text>
</comment>
<dbReference type="GO" id="GO:0030166">
    <property type="term" value="P:proteoglycan biosynthetic process"/>
    <property type="evidence" value="ECO:0007669"/>
    <property type="project" value="TreeGrafter"/>
</dbReference>
<dbReference type="PANTHER" id="PTHR13023">
    <property type="entry name" value="APYRASE"/>
    <property type="match status" value="1"/>
</dbReference>
<evidence type="ECO:0000256" key="6">
    <source>
        <dbReference type="PIRSR" id="PIRSR609283-1"/>
    </source>
</evidence>
<evidence type="ECO:0000256" key="5">
    <source>
        <dbReference type="ARBA" id="ARBA00025738"/>
    </source>
</evidence>
<evidence type="ECO:0000313" key="7">
    <source>
        <dbReference type="WBParaSite" id="EVEC_0000812101-mRNA-1"/>
    </source>
</evidence>
<dbReference type="GO" id="GO:0045134">
    <property type="term" value="F:UDP phosphatase activity"/>
    <property type="evidence" value="ECO:0007669"/>
    <property type="project" value="TreeGrafter"/>
</dbReference>